<proteinExistence type="predicted"/>
<feature type="region of interest" description="Disordered" evidence="1">
    <location>
        <begin position="61"/>
        <end position="82"/>
    </location>
</feature>
<gene>
    <name evidence="2" type="ORF">ER308_13865</name>
</gene>
<dbReference type="RefSeq" id="WP_131155538.1">
    <property type="nucleotide sequence ID" value="NZ_CP036402.1"/>
</dbReference>
<dbReference type="OrthoDB" id="3254802at2"/>
<dbReference type="Proteomes" id="UP000291469">
    <property type="component" value="Chromosome"/>
</dbReference>
<accession>A0A411YH32</accession>
<organism evidence="2 3">
    <name type="scientific">Egibacter rhizosphaerae</name>
    <dbReference type="NCBI Taxonomy" id="1670831"/>
    <lineage>
        <taxon>Bacteria</taxon>
        <taxon>Bacillati</taxon>
        <taxon>Actinomycetota</taxon>
        <taxon>Nitriliruptoria</taxon>
        <taxon>Egibacterales</taxon>
        <taxon>Egibacteraceae</taxon>
        <taxon>Egibacter</taxon>
    </lineage>
</organism>
<protein>
    <submittedName>
        <fullName evidence="2">Uncharacterized protein</fullName>
    </submittedName>
</protein>
<name>A0A411YH32_9ACTN</name>
<evidence type="ECO:0000313" key="2">
    <source>
        <dbReference type="EMBL" id="QBI20543.1"/>
    </source>
</evidence>
<keyword evidence="3" id="KW-1185">Reference proteome</keyword>
<evidence type="ECO:0000313" key="3">
    <source>
        <dbReference type="Proteomes" id="UP000291469"/>
    </source>
</evidence>
<evidence type="ECO:0000256" key="1">
    <source>
        <dbReference type="SAM" id="MobiDB-lite"/>
    </source>
</evidence>
<reference evidence="2 3" key="1">
    <citation type="submission" date="2019-01" db="EMBL/GenBank/DDBJ databases">
        <title>Egibacter rhizosphaerae EGI 80759T.</title>
        <authorList>
            <person name="Chen D.-D."/>
            <person name="Tian Y."/>
            <person name="Jiao J.-Y."/>
            <person name="Zhang X.-T."/>
            <person name="Zhang Y.-G."/>
            <person name="Zhang Y."/>
            <person name="Xiao M."/>
            <person name="Shu W.-S."/>
            <person name="Li W.-J."/>
        </authorList>
    </citation>
    <scope>NUCLEOTIDE SEQUENCE [LARGE SCALE GENOMIC DNA]</scope>
    <source>
        <strain evidence="2 3">EGI 80759</strain>
    </source>
</reference>
<dbReference type="KEGG" id="erz:ER308_13865"/>
<sequence>MARDLAVMLIDGGEATADLARRDPDLFGEHAGQHTASQPTAWRTIEAIAADELVLTRCLGSRGGRNTSAGRGCDGRAQASTG</sequence>
<dbReference type="EMBL" id="CP036402">
    <property type="protein sequence ID" value="QBI20543.1"/>
    <property type="molecule type" value="Genomic_DNA"/>
</dbReference>
<dbReference type="AlphaFoldDB" id="A0A411YH32"/>